<accession>A0A1Y5MPW6</accession>
<gene>
    <name evidence="2" type="ORF">B9N62_10075</name>
</gene>
<evidence type="ECO:0000313" key="3">
    <source>
        <dbReference type="Proteomes" id="UP000195967"/>
    </source>
</evidence>
<comment type="caution">
    <text evidence="2">The sequence shown here is derived from an EMBL/GenBank/DDBJ whole genome shotgun (WGS) entry which is preliminary data.</text>
</comment>
<dbReference type="Pfam" id="PF13274">
    <property type="entry name" value="SocA_Panacea"/>
    <property type="match status" value="1"/>
</dbReference>
<feature type="domain" description="Antitoxin SocA-like Panacea" evidence="1">
    <location>
        <begin position="26"/>
        <end position="118"/>
    </location>
</feature>
<dbReference type="AlphaFoldDB" id="A0A1Y5MPW6"/>
<evidence type="ECO:0000259" key="1">
    <source>
        <dbReference type="Pfam" id="PF13274"/>
    </source>
</evidence>
<organism evidence="2 3">
    <name type="scientific">Campylobacter concisus</name>
    <dbReference type="NCBI Taxonomy" id="199"/>
    <lineage>
        <taxon>Bacteria</taxon>
        <taxon>Pseudomonadati</taxon>
        <taxon>Campylobacterota</taxon>
        <taxon>Epsilonproteobacteria</taxon>
        <taxon>Campylobacterales</taxon>
        <taxon>Campylobacteraceae</taxon>
        <taxon>Campylobacter</taxon>
    </lineage>
</organism>
<dbReference type="EMBL" id="NDYO01000017">
    <property type="protein sequence ID" value="OUT10437.1"/>
    <property type="molecule type" value="Genomic_DNA"/>
</dbReference>
<sequence length="149" mass="17619">MKAMDLAGHVVNRCIDLDMPVSNLKLQKMLYFLEINFLINFDKKLIDEDFEAWQYGPVLKDVYDKYSFFAASSIRIRQKPENDLPEEYKNSIINNIDHLAKIDAWALVEYSHRDNTPWSKIYHDVAGNHQKIPNELLREYAQNIKNEKE</sequence>
<dbReference type="InterPro" id="IPR025272">
    <property type="entry name" value="SocA_Panacea"/>
</dbReference>
<evidence type="ECO:0000313" key="2">
    <source>
        <dbReference type="EMBL" id="OUT10437.1"/>
    </source>
</evidence>
<proteinExistence type="predicted"/>
<dbReference type="Proteomes" id="UP000195967">
    <property type="component" value="Unassembled WGS sequence"/>
</dbReference>
<dbReference type="RefSeq" id="WP_087585375.1">
    <property type="nucleotide sequence ID" value="NZ_CABMKR010000017.1"/>
</dbReference>
<protein>
    <recommendedName>
        <fullName evidence="1">Antitoxin SocA-like Panacea domain-containing protein</fullName>
    </recommendedName>
</protein>
<reference evidence="2 3" key="1">
    <citation type="submission" date="2017-04" db="EMBL/GenBank/DDBJ databases">
        <title>Complete genome of Campylobacter concisus ATCC 33237T and draft genomes for an additional eight well characterized C. concisus strains.</title>
        <authorList>
            <person name="Cornelius A.J."/>
            <person name="Miller W.G."/>
            <person name="Lastovica A.J."/>
            <person name="On S.L."/>
            <person name="French N.P."/>
            <person name="Vandenberg O."/>
            <person name="Biggs P.J."/>
        </authorList>
    </citation>
    <scope>NUCLEOTIDE SEQUENCE [LARGE SCALE GENOMIC DNA]</scope>
    <source>
        <strain evidence="2 3">Lasto28.99</strain>
    </source>
</reference>
<name>A0A1Y5MPW6_9BACT</name>